<dbReference type="eggNOG" id="ENOG502S80R">
    <property type="taxonomic scope" value="Eukaryota"/>
</dbReference>
<dbReference type="InterPro" id="IPR010323">
    <property type="entry name" value="DUF924"/>
</dbReference>
<dbReference type="STRING" id="157072.A0A024UPL7"/>
<dbReference type="AlphaFoldDB" id="A0A024UPL7"/>
<sequence length="217" mass="24522">MAAAAVHARIQSQATSILQFWFGTAYPLNIQMRQMWFMKEAAIDERIRDAFGALVSDILDADSSALLPLLHESQADVKVATVLCLDQFTRNIYRDQPDAFSGDRVTQKFVMDTVDSPSAMRQIKQLHALAQGFFFMPLMHSEEAHVHDVAQRVYNDLVAESVANPALHATLTNFAKFELDHKVIIDRFGRYPHRNAILGRESTPEEIAFLQQPNSSF</sequence>
<accession>A0A024UPL7</accession>
<dbReference type="SUPFAM" id="SSF48452">
    <property type="entry name" value="TPR-like"/>
    <property type="match status" value="1"/>
</dbReference>
<dbReference type="VEuPathDB" id="FungiDB:H310_02218"/>
<dbReference type="OrthoDB" id="414698at2759"/>
<dbReference type="Gene3D" id="1.20.58.320">
    <property type="entry name" value="TPR-like"/>
    <property type="match status" value="1"/>
</dbReference>
<protein>
    <recommendedName>
        <fullName evidence="2">DUF924 domain-containing protein</fullName>
    </recommendedName>
</protein>
<dbReference type="EMBL" id="KI913954">
    <property type="protein sequence ID" value="ETW07787.1"/>
    <property type="molecule type" value="Genomic_DNA"/>
</dbReference>
<dbReference type="RefSeq" id="XP_008863880.1">
    <property type="nucleotide sequence ID" value="XM_008865658.1"/>
</dbReference>
<evidence type="ECO:0008006" key="2">
    <source>
        <dbReference type="Google" id="ProtNLM"/>
    </source>
</evidence>
<dbReference type="Gene3D" id="1.25.40.10">
    <property type="entry name" value="Tetratricopeptide repeat domain"/>
    <property type="match status" value="1"/>
</dbReference>
<dbReference type="GeneID" id="20079268"/>
<evidence type="ECO:0000313" key="1">
    <source>
        <dbReference type="EMBL" id="ETW07787.1"/>
    </source>
</evidence>
<reference evidence="1" key="1">
    <citation type="submission" date="2013-12" db="EMBL/GenBank/DDBJ databases">
        <title>The Genome Sequence of Aphanomyces invadans NJM9701.</title>
        <authorList>
            <consortium name="The Broad Institute Genomics Platform"/>
            <person name="Russ C."/>
            <person name="Tyler B."/>
            <person name="van West P."/>
            <person name="Dieguez-Uribeondo J."/>
            <person name="Young S.K."/>
            <person name="Zeng Q."/>
            <person name="Gargeya S."/>
            <person name="Fitzgerald M."/>
            <person name="Abouelleil A."/>
            <person name="Alvarado L."/>
            <person name="Chapman S.B."/>
            <person name="Gainer-Dewar J."/>
            <person name="Goldberg J."/>
            <person name="Griggs A."/>
            <person name="Gujja S."/>
            <person name="Hansen M."/>
            <person name="Howarth C."/>
            <person name="Imamovic A."/>
            <person name="Ireland A."/>
            <person name="Larimer J."/>
            <person name="McCowan C."/>
            <person name="Murphy C."/>
            <person name="Pearson M."/>
            <person name="Poon T.W."/>
            <person name="Priest M."/>
            <person name="Roberts A."/>
            <person name="Saif S."/>
            <person name="Shea T."/>
            <person name="Sykes S."/>
            <person name="Wortman J."/>
            <person name="Nusbaum C."/>
            <person name="Birren B."/>
        </authorList>
    </citation>
    <scope>NUCLEOTIDE SEQUENCE [LARGE SCALE GENOMIC DNA]</scope>
    <source>
        <strain evidence="1">NJM9701</strain>
    </source>
</reference>
<organism evidence="1">
    <name type="scientific">Aphanomyces invadans</name>
    <dbReference type="NCBI Taxonomy" id="157072"/>
    <lineage>
        <taxon>Eukaryota</taxon>
        <taxon>Sar</taxon>
        <taxon>Stramenopiles</taxon>
        <taxon>Oomycota</taxon>
        <taxon>Saprolegniomycetes</taxon>
        <taxon>Saprolegniales</taxon>
        <taxon>Verrucalvaceae</taxon>
        <taxon>Aphanomyces</taxon>
    </lineage>
</organism>
<name>A0A024UPL7_9STRA</name>
<dbReference type="Pfam" id="PF06041">
    <property type="entry name" value="DUF924"/>
    <property type="match status" value="1"/>
</dbReference>
<gene>
    <name evidence="1" type="ORF">H310_02218</name>
</gene>
<proteinExistence type="predicted"/>
<dbReference type="InterPro" id="IPR011990">
    <property type="entry name" value="TPR-like_helical_dom_sf"/>
</dbReference>